<sequence>MKKNMVFKNNQINLSGTLYFPPGFDETQTYPTVICVHPAGSVKEQSPALYAAALSAKGLVVLTFDASHQGASEGEPRYLEDPFRRVEDIRCAVDYINTLSFIHPDKIGVLGICAGAGYAISAATTDRRIKAIAGVSGTDAGAAIREGWDGNLPVEEQIHMLEAVSAQRTAEVKGATVRYMPYVPETVDEGTSVTMREAHDYYRTPRAGHPRSCNKVMMTSLDKLLTFSATDRIDTLLTQPLLLIVGERSDARRFVDTFYSKAASQDKEVFVVKGATHVDLYDVKHYVEPAFEKLAGFFSAKL</sequence>
<dbReference type="SUPFAM" id="SSF53474">
    <property type="entry name" value="alpha/beta-Hydrolases"/>
    <property type="match status" value="1"/>
</dbReference>
<dbReference type="RefSeq" id="WP_044613385.1">
    <property type="nucleotide sequence ID" value="NZ_BIHE01000001.1"/>
</dbReference>
<dbReference type="InterPro" id="IPR051411">
    <property type="entry name" value="Polyketide_trans_af380"/>
</dbReference>
<organism evidence="2 3">
    <name type="scientific">Klebsiella variicola</name>
    <dbReference type="NCBI Taxonomy" id="244366"/>
    <lineage>
        <taxon>Bacteria</taxon>
        <taxon>Pseudomonadati</taxon>
        <taxon>Pseudomonadota</taxon>
        <taxon>Gammaproteobacteria</taxon>
        <taxon>Enterobacterales</taxon>
        <taxon>Enterobacteriaceae</taxon>
        <taxon>Klebsiella/Raoultella group</taxon>
        <taxon>Klebsiella</taxon>
        <taxon>Klebsiella pneumoniae complex</taxon>
    </lineage>
</organism>
<evidence type="ECO:0000313" key="2">
    <source>
        <dbReference type="EMBL" id="SXF93509.1"/>
    </source>
</evidence>
<evidence type="ECO:0000313" key="3">
    <source>
        <dbReference type="Proteomes" id="UP000258928"/>
    </source>
</evidence>
<evidence type="ECO:0000259" key="1">
    <source>
        <dbReference type="Pfam" id="PF12697"/>
    </source>
</evidence>
<gene>
    <name evidence="2" type="ORF">SAMEA3729809_02229</name>
</gene>
<dbReference type="Gene3D" id="3.40.50.1820">
    <property type="entry name" value="alpha/beta hydrolase"/>
    <property type="match status" value="1"/>
</dbReference>
<dbReference type="Proteomes" id="UP000258928">
    <property type="component" value="Unassembled WGS sequence"/>
</dbReference>
<proteinExistence type="predicted"/>
<reference evidence="2 3" key="1">
    <citation type="submission" date="2018-08" db="EMBL/GenBank/DDBJ databases">
        <authorList>
            <consortium name="Pathogen Informatics"/>
        </authorList>
    </citation>
    <scope>NUCLEOTIDE SEQUENCE [LARGE SCALE GENOMIC DNA]</scope>
    <source>
        <strain evidence="2 3">EuSCAPE_TR218</strain>
    </source>
</reference>
<dbReference type="EMBL" id="UKAS01000005">
    <property type="protein sequence ID" value="SXF93509.1"/>
    <property type="molecule type" value="Genomic_DNA"/>
</dbReference>
<feature type="domain" description="AB hydrolase-1" evidence="1">
    <location>
        <begin position="33"/>
        <end position="279"/>
    </location>
</feature>
<dbReference type="InterPro" id="IPR029058">
    <property type="entry name" value="AB_hydrolase_fold"/>
</dbReference>
<protein>
    <submittedName>
        <fullName evidence="2">Peptidase S15</fullName>
    </submittedName>
</protein>
<dbReference type="Pfam" id="PF12697">
    <property type="entry name" value="Abhydrolase_6"/>
    <property type="match status" value="1"/>
</dbReference>
<comment type="caution">
    <text evidence="2">The sequence shown here is derived from an EMBL/GenBank/DDBJ whole genome shotgun (WGS) entry which is preliminary data.</text>
</comment>
<dbReference type="PANTHER" id="PTHR47751:SF1">
    <property type="entry name" value="SUPERFAMILY HYDROLASE, PUTATIVE (AFU_ORTHOLOGUE AFUA_2G16580)-RELATED"/>
    <property type="match status" value="1"/>
</dbReference>
<dbReference type="InterPro" id="IPR000073">
    <property type="entry name" value="AB_hydrolase_1"/>
</dbReference>
<dbReference type="Gene3D" id="1.10.10.800">
    <property type="match status" value="1"/>
</dbReference>
<dbReference type="PANTHER" id="PTHR47751">
    <property type="entry name" value="SUPERFAMILY HYDROLASE, PUTATIVE (AFU_ORTHOLOGUE AFUA_2G16580)-RELATED"/>
    <property type="match status" value="1"/>
</dbReference>
<accession>A0ABD7P463</accession>
<dbReference type="AlphaFoldDB" id="A0ABD7P463"/>
<name>A0ABD7P463_KLEVA</name>